<feature type="transmembrane region" description="Helical" evidence="6">
    <location>
        <begin position="180"/>
        <end position="205"/>
    </location>
</feature>
<evidence type="ECO:0000313" key="8">
    <source>
        <dbReference type="EMBL" id="QEX24508.1"/>
    </source>
</evidence>
<dbReference type="Pfam" id="PF00892">
    <property type="entry name" value="EamA"/>
    <property type="match status" value="2"/>
</dbReference>
<evidence type="ECO:0000256" key="1">
    <source>
        <dbReference type="ARBA" id="ARBA00004141"/>
    </source>
</evidence>
<protein>
    <submittedName>
        <fullName evidence="8">Peptide ABC transporter ATP-binding protein</fullName>
    </submittedName>
</protein>
<dbReference type="InterPro" id="IPR037185">
    <property type="entry name" value="EmrE-like"/>
</dbReference>
<comment type="similarity">
    <text evidence="2">Belongs to the EamA transporter family.</text>
</comment>
<dbReference type="GO" id="GO:0005524">
    <property type="term" value="F:ATP binding"/>
    <property type="evidence" value="ECO:0007669"/>
    <property type="project" value="UniProtKB-KW"/>
</dbReference>
<gene>
    <name evidence="8" type="ORF">FRZ61_44490</name>
</gene>
<reference evidence="8 9" key="1">
    <citation type="submission" date="2019-08" db="EMBL/GenBank/DDBJ databases">
        <title>Hyperibacter terrae gen. nov., sp. nov. and Hyperibacter viscosus sp. nov., two new members in the family Rhodospirillaceae isolated from the rhizosphere of Hypericum perforatum.</title>
        <authorList>
            <person name="Noviana Z."/>
        </authorList>
    </citation>
    <scope>NUCLEOTIDE SEQUENCE [LARGE SCALE GENOMIC DNA]</scope>
    <source>
        <strain evidence="8 9">R5959</strain>
    </source>
</reference>
<sequence length="290" mass="30718">MRLLQGAVPAAFVLMWATGFTGARLGLPYAPPLTFLCLRFGTAAILMLPFCLMTRAPWPGSWRMRGHVAMVGLLMHSLYLGGVYSAISAGIPSGVSALIVGLQPLLTAAVVGPLLGEKVSPLQWLGFAIGLVGVALVLGGKLHFDAAQSWGVALAFVGLIGVTSATLYQKRFCSEVDLRTGMFIQYAAASLVLLPLSLLIGWGPVEWTGELFFALAWLILVLSFGAMTIFYLLIRKGAASRVTSLFYLTPPVAALLGWIFFSESLGPLSLFGMALTALGVALVMRRPAGG</sequence>
<accession>A0A5J6N3I9</accession>
<dbReference type="SUPFAM" id="SSF103481">
    <property type="entry name" value="Multidrug resistance efflux transporter EmrE"/>
    <property type="match status" value="2"/>
</dbReference>
<feature type="domain" description="EamA" evidence="7">
    <location>
        <begin position="150"/>
        <end position="284"/>
    </location>
</feature>
<feature type="transmembrane region" description="Helical" evidence="6">
    <location>
        <begin position="32"/>
        <end position="54"/>
    </location>
</feature>
<feature type="domain" description="EamA" evidence="7">
    <location>
        <begin position="12"/>
        <end position="138"/>
    </location>
</feature>
<feature type="transmembrane region" description="Helical" evidence="6">
    <location>
        <begin position="122"/>
        <end position="144"/>
    </location>
</feature>
<evidence type="ECO:0000256" key="6">
    <source>
        <dbReference type="SAM" id="Phobius"/>
    </source>
</evidence>
<comment type="subcellular location">
    <subcellularLocation>
        <location evidence="1">Membrane</location>
        <topology evidence="1">Multi-pass membrane protein</topology>
    </subcellularLocation>
</comment>
<dbReference type="GO" id="GO:0016020">
    <property type="term" value="C:membrane"/>
    <property type="evidence" value="ECO:0007669"/>
    <property type="project" value="UniProtKB-SubCell"/>
</dbReference>
<evidence type="ECO:0000256" key="5">
    <source>
        <dbReference type="ARBA" id="ARBA00023136"/>
    </source>
</evidence>
<dbReference type="AlphaFoldDB" id="A0A5J6N3I9"/>
<dbReference type="KEGG" id="hadh:FRZ61_44490"/>
<evidence type="ECO:0000256" key="3">
    <source>
        <dbReference type="ARBA" id="ARBA00022692"/>
    </source>
</evidence>
<keyword evidence="4 6" id="KW-1133">Transmembrane helix</keyword>
<keyword evidence="5 6" id="KW-0472">Membrane</keyword>
<evidence type="ECO:0000259" key="7">
    <source>
        <dbReference type="Pfam" id="PF00892"/>
    </source>
</evidence>
<dbReference type="InterPro" id="IPR000620">
    <property type="entry name" value="EamA_dom"/>
</dbReference>
<name>A0A5J6N3I9_9PROT</name>
<keyword evidence="8" id="KW-0067">ATP-binding</keyword>
<feature type="transmembrane region" description="Helical" evidence="6">
    <location>
        <begin position="150"/>
        <end position="168"/>
    </location>
</feature>
<dbReference type="InterPro" id="IPR050638">
    <property type="entry name" value="AA-Vitamin_Transporters"/>
</dbReference>
<dbReference type="RefSeq" id="WP_225308948.1">
    <property type="nucleotide sequence ID" value="NZ_CP042582.1"/>
</dbReference>
<dbReference type="PANTHER" id="PTHR32322:SF2">
    <property type="entry name" value="EAMA DOMAIN-CONTAINING PROTEIN"/>
    <property type="match status" value="1"/>
</dbReference>
<feature type="transmembrane region" description="Helical" evidence="6">
    <location>
        <begin position="211"/>
        <end position="233"/>
    </location>
</feature>
<dbReference type="Proteomes" id="UP000325797">
    <property type="component" value="Chromosome"/>
</dbReference>
<evidence type="ECO:0000313" key="9">
    <source>
        <dbReference type="Proteomes" id="UP000325797"/>
    </source>
</evidence>
<organism evidence="8 9">
    <name type="scientific">Hypericibacter adhaerens</name>
    <dbReference type="NCBI Taxonomy" id="2602016"/>
    <lineage>
        <taxon>Bacteria</taxon>
        <taxon>Pseudomonadati</taxon>
        <taxon>Pseudomonadota</taxon>
        <taxon>Alphaproteobacteria</taxon>
        <taxon>Rhodospirillales</taxon>
        <taxon>Dongiaceae</taxon>
        <taxon>Hypericibacter</taxon>
    </lineage>
</organism>
<feature type="transmembrane region" description="Helical" evidence="6">
    <location>
        <begin position="93"/>
        <end position="115"/>
    </location>
</feature>
<keyword evidence="8" id="KW-0547">Nucleotide-binding</keyword>
<evidence type="ECO:0000256" key="4">
    <source>
        <dbReference type="ARBA" id="ARBA00022989"/>
    </source>
</evidence>
<proteinExistence type="inferred from homology"/>
<keyword evidence="3 6" id="KW-0812">Transmembrane</keyword>
<keyword evidence="9" id="KW-1185">Reference proteome</keyword>
<feature type="transmembrane region" description="Helical" evidence="6">
    <location>
        <begin position="267"/>
        <end position="284"/>
    </location>
</feature>
<dbReference type="EMBL" id="CP042582">
    <property type="protein sequence ID" value="QEX24508.1"/>
    <property type="molecule type" value="Genomic_DNA"/>
</dbReference>
<evidence type="ECO:0000256" key="2">
    <source>
        <dbReference type="ARBA" id="ARBA00007362"/>
    </source>
</evidence>
<feature type="transmembrane region" description="Helical" evidence="6">
    <location>
        <begin position="245"/>
        <end position="261"/>
    </location>
</feature>
<dbReference type="Gene3D" id="1.10.3730.20">
    <property type="match status" value="1"/>
</dbReference>
<feature type="transmembrane region" description="Helical" evidence="6">
    <location>
        <begin position="66"/>
        <end position="87"/>
    </location>
</feature>
<dbReference type="PANTHER" id="PTHR32322">
    <property type="entry name" value="INNER MEMBRANE TRANSPORTER"/>
    <property type="match status" value="1"/>
</dbReference>